<evidence type="ECO:0000313" key="33">
    <source>
        <dbReference type="Proteomes" id="UP000281521"/>
    </source>
</evidence>
<dbReference type="EMBL" id="CP056794">
    <property type="protein sequence ID" value="QLY95342.1"/>
    <property type="molecule type" value="Genomic_DNA"/>
</dbReference>
<accession>A0A024LBY3</accession>
<reference evidence="24" key="15">
    <citation type="submission" date="2020-09" db="EMBL/GenBank/DDBJ databases">
        <title>Emerging polyconal dissemination of OXA-244-producing E. coli in France.</title>
        <authorList>
            <person name="Emeraud C."/>
            <person name="Girlich D."/>
            <person name="Bonnin R.A."/>
            <person name="Jousset A.B."/>
            <person name="Naas T."/>
            <person name="Dortet L."/>
        </authorList>
    </citation>
    <scope>NUCLEOTIDE SEQUENCE</scope>
    <source>
        <strain evidence="24">225E3</strain>
    </source>
</reference>
<dbReference type="EMBL" id="DABALL010000003">
    <property type="protein sequence ID" value="HAH1417366.1"/>
    <property type="molecule type" value="Genomic_DNA"/>
</dbReference>
<dbReference type="PANTHER" id="PTHR45436">
    <property type="entry name" value="SENSOR HISTIDINE KINASE YKOH"/>
    <property type="match status" value="1"/>
</dbReference>
<evidence type="ECO:0000313" key="23">
    <source>
        <dbReference type="EMBL" id="MBB2468842.1"/>
    </source>
</evidence>
<evidence type="ECO:0000256" key="13">
    <source>
        <dbReference type="ARBA" id="ARBA00023012"/>
    </source>
</evidence>
<reference evidence="28 32" key="2">
    <citation type="journal article" date="2017" name="Front. Cell. Infect. Microbiol.">
        <title>Chaperone-usher pili loci of human colonization factor-negative enterotoxigenic Escherichia coli.</title>
        <authorList>
            <person name="Del Canto F."/>
            <person name="Vidal R."/>
            <person name="Stine O.C."/>
            <person name="Pop M."/>
        </authorList>
    </citation>
    <scope>NUCLEOTIDE SEQUENCE [LARGE SCALE GENOMIC DNA]</scope>
    <source>
        <strain evidence="28 32">700324</strain>
    </source>
</reference>
<dbReference type="CDD" id="cd06225">
    <property type="entry name" value="HAMP"/>
    <property type="match status" value="1"/>
</dbReference>
<dbReference type="EC" id="2.7.13.3" evidence="16"/>
<dbReference type="Proteomes" id="UP000844228">
    <property type="component" value="Unassembled WGS sequence"/>
</dbReference>
<dbReference type="Proteomes" id="UP000185794">
    <property type="component" value="Unassembled WGS sequence"/>
</dbReference>
<feature type="domain" description="HAMP" evidence="18">
    <location>
        <begin position="208"/>
        <end position="261"/>
    </location>
</feature>
<evidence type="ECO:0000313" key="26">
    <source>
        <dbReference type="EMBL" id="NYP87356.1"/>
    </source>
</evidence>
<dbReference type="PANTHER" id="PTHR45436:SF15">
    <property type="entry name" value="SENSOR HISTIDINE KINASE CUSS"/>
    <property type="match status" value="1"/>
</dbReference>
<keyword evidence="6 16" id="KW-0808">Transferase</keyword>
<evidence type="ECO:0000313" key="35">
    <source>
        <dbReference type="Proteomes" id="UP000509796"/>
    </source>
</evidence>
<protein>
    <recommendedName>
        <fullName evidence="16">Sensor protein</fullName>
        <ecNumber evidence="16">2.7.13.3</ecNumber>
    </recommendedName>
</protein>
<dbReference type="PROSITE" id="PS50109">
    <property type="entry name" value="HIS_KIN"/>
    <property type="match status" value="1"/>
</dbReference>
<dbReference type="Proteomes" id="UP000509796">
    <property type="component" value="Chromosome"/>
</dbReference>
<dbReference type="EMBL" id="LRKC01000173">
    <property type="protein sequence ID" value="OKV04477.1"/>
    <property type="molecule type" value="Genomic_DNA"/>
</dbReference>
<comment type="catalytic activity">
    <reaction evidence="1 16">
        <text>ATP + protein L-histidine = ADP + protein N-phospho-L-histidine.</text>
        <dbReference type="EC" id="2.7.13.3"/>
    </reaction>
</comment>
<reference evidence="21 40" key="8">
    <citation type="submission" date="2019-12" db="EMBL/GenBank/DDBJ databases">
        <authorList>
            <consortium name="NARMS: The National Antimicrobial Resistance Monitoring System"/>
        </authorList>
    </citation>
    <scope>NUCLEOTIDE SEQUENCE [LARGE SCALE GENOMIC DNA]</scope>
    <source>
        <strain evidence="21 40">CVM N19EC0596</strain>
    </source>
</reference>
<dbReference type="NCBIfam" id="TIGR01386">
    <property type="entry name" value="cztS_silS_copS"/>
    <property type="match status" value="1"/>
</dbReference>
<dbReference type="SUPFAM" id="SSF55874">
    <property type="entry name" value="ATPase domain of HSP90 chaperone/DNA topoisomerase II/histidine kinase"/>
    <property type="match status" value="1"/>
</dbReference>
<evidence type="ECO:0000313" key="36">
    <source>
        <dbReference type="Proteomes" id="UP000512182"/>
    </source>
</evidence>
<dbReference type="Pfam" id="PF00512">
    <property type="entry name" value="HisKA"/>
    <property type="match status" value="1"/>
</dbReference>
<evidence type="ECO:0000256" key="3">
    <source>
        <dbReference type="ARBA" id="ARBA00022475"/>
    </source>
</evidence>
<dbReference type="Pfam" id="PF02518">
    <property type="entry name" value="HATPase_c"/>
    <property type="match status" value="1"/>
</dbReference>
<reference evidence="19" key="1">
    <citation type="submission" date="2014-10" db="EMBL/GenBank/DDBJ databases">
        <authorList>
            <person name="Boerlin P."/>
            <person name="Chalmers G."/>
            <person name="Kropinski A.M."/>
            <person name="Scott H.M."/>
            <person name="Agga G."/>
            <person name="Amachawadi R."/>
        </authorList>
    </citation>
    <scope>NUCLEOTIDE SEQUENCE</scope>
    <source>
        <strain evidence="19">KS209</strain>
    </source>
</reference>
<evidence type="ECO:0000313" key="28">
    <source>
        <dbReference type="EMBL" id="OKV04477.1"/>
    </source>
</evidence>
<keyword evidence="9 16" id="KW-0418">Kinase</keyword>
<dbReference type="PROSITE" id="PS50885">
    <property type="entry name" value="HAMP"/>
    <property type="match status" value="1"/>
</dbReference>
<evidence type="ECO:0000313" key="21">
    <source>
        <dbReference type="EMBL" id="EFH6165027.1"/>
    </source>
</evidence>
<evidence type="ECO:0000313" key="31">
    <source>
        <dbReference type="EMBL" id="VCY85796.1"/>
    </source>
</evidence>
<dbReference type="FunFam" id="1.10.287.130:FF:000001">
    <property type="entry name" value="Two-component sensor histidine kinase"/>
    <property type="match status" value="1"/>
</dbReference>
<comment type="function">
    <text evidence="15">Member of the two-component regulatory system CusS/CusR involved in response to copper and silver. Acts as a copper/silver ion sensor. Activates CusR by phosphorylation.</text>
</comment>
<evidence type="ECO:0000256" key="11">
    <source>
        <dbReference type="ARBA" id="ARBA00022989"/>
    </source>
</evidence>
<evidence type="ECO:0000313" key="19">
    <source>
        <dbReference type="EMBL" id="AJT46587.1"/>
    </source>
</evidence>
<dbReference type="AlphaFoldDB" id="A0A024LBY3"/>
<dbReference type="EMBL" id="AASDBN010000044">
    <property type="protein sequence ID" value="EFB1699480.1"/>
    <property type="molecule type" value="Genomic_DNA"/>
</dbReference>
<dbReference type="Pfam" id="PF21085">
    <property type="entry name" value="CusS"/>
    <property type="match status" value="1"/>
</dbReference>
<comment type="subcellular location">
    <subcellularLocation>
        <location evidence="2">Cell inner membrane</location>
        <topology evidence="2">Multi-pass membrane protein</topology>
    </subcellularLocation>
</comment>
<dbReference type="SMART" id="SM00388">
    <property type="entry name" value="HisKA"/>
    <property type="match status" value="1"/>
</dbReference>
<dbReference type="GO" id="GO:0005524">
    <property type="term" value="F:ATP binding"/>
    <property type="evidence" value="ECO:0007669"/>
    <property type="project" value="UniProtKB-KW"/>
</dbReference>
<reference evidence="30 36" key="12">
    <citation type="submission" date="2020-06" db="EMBL/GenBank/DDBJ databases">
        <title>REHAB project genomes.</title>
        <authorList>
            <person name="Shaw L.P."/>
        </authorList>
    </citation>
    <scope>NUCLEOTIDE SEQUENCE [LARGE SCALE GENOMIC DNA]</scope>
    <source>
        <strain evidence="30 36">RHBSTW-00177</strain>
    </source>
</reference>
<dbReference type="EMBL" id="UWXJ01000001">
    <property type="protein sequence ID" value="VCY85796.1"/>
    <property type="molecule type" value="Genomic_DNA"/>
</dbReference>
<evidence type="ECO:0000313" key="37">
    <source>
        <dbReference type="Proteomes" id="UP000517067"/>
    </source>
</evidence>
<dbReference type="EMBL" id="WTRX01000042">
    <property type="protein sequence ID" value="MWU33007.1"/>
    <property type="molecule type" value="Genomic_DNA"/>
</dbReference>
<dbReference type="Gene3D" id="1.10.287.130">
    <property type="match status" value="1"/>
</dbReference>
<evidence type="ECO:0000256" key="5">
    <source>
        <dbReference type="ARBA" id="ARBA00022553"/>
    </source>
</evidence>
<dbReference type="Proteomes" id="UP000512182">
    <property type="component" value="Chromosome"/>
</dbReference>
<keyword evidence="11 16" id="KW-1133">Transmembrane helix</keyword>
<gene>
    <name evidence="20" type="primary">silS</name>
    <name evidence="28" type="ORF">AWP47_27885</name>
    <name evidence="31" type="ORF">BANRA_04506</name>
    <name evidence="20" type="ORF">FJQ40_19055</name>
    <name evidence="27" type="ORF">G4A38_22015</name>
    <name evidence="26" type="ORF">G4A47_19530</name>
    <name evidence="21" type="ORF">GAJ12_08225</name>
    <name evidence="25" type="ORF">GP944_20050</name>
    <name evidence="23" type="ORF">HEP30_022520</name>
    <name evidence="22" type="ORF">HHH44_000717</name>
    <name evidence="30" type="ORF">HV109_01170</name>
    <name evidence="29" type="ORF">HX136_01150</name>
    <name evidence="24" type="ORF">IH772_25575</name>
    <name evidence="19" type="ORF">KS209_0030</name>
</gene>
<evidence type="ECO:0000256" key="9">
    <source>
        <dbReference type="ARBA" id="ARBA00022777"/>
    </source>
</evidence>
<dbReference type="EMBL" id="JABUPJ010000038">
    <property type="protein sequence ID" value="NYQ41217.1"/>
    <property type="molecule type" value="Genomic_DNA"/>
</dbReference>
<keyword evidence="14 16" id="KW-0472">Membrane</keyword>
<dbReference type="Proteomes" id="UP000540485">
    <property type="component" value="Unassembled WGS sequence"/>
</dbReference>
<evidence type="ECO:0000313" key="40">
    <source>
        <dbReference type="Proteomes" id="UP000537181"/>
    </source>
</evidence>
<reference evidence="22" key="4">
    <citation type="submission" date="2018-08" db="EMBL/GenBank/DDBJ databases">
        <authorList>
            <consortium name="NCBI Pathogen Detection Project"/>
        </authorList>
    </citation>
    <scope>NUCLEOTIDE SEQUENCE</scope>
    <source>
        <strain evidence="22">W1_5_ERB1</strain>
    </source>
</reference>
<evidence type="ECO:0000313" key="27">
    <source>
        <dbReference type="EMBL" id="NYQ41217.1"/>
    </source>
</evidence>
<reference evidence="29" key="13">
    <citation type="submission" date="2020-06" db="EMBL/GenBank/DDBJ databases">
        <authorList>
            <person name="Ramsay J.P."/>
            <person name="Colombi E."/>
            <person name="Mowlaboccus S."/>
        </authorList>
    </citation>
    <scope>NUCLEOTIDE SEQUENCE</scope>
    <source>
        <strain evidence="29">EC2</strain>
    </source>
</reference>
<evidence type="ECO:0000256" key="16">
    <source>
        <dbReference type="RuleBase" id="RU364088"/>
    </source>
</evidence>
<evidence type="ECO:0000313" key="29">
    <source>
        <dbReference type="EMBL" id="QLG55612.1"/>
    </source>
</evidence>
<feature type="domain" description="Histidine kinase" evidence="17">
    <location>
        <begin position="269"/>
        <end position="483"/>
    </location>
</feature>
<evidence type="ECO:0000313" key="38">
    <source>
        <dbReference type="Proteomes" id="UP000531761"/>
    </source>
</evidence>
<feature type="transmembrane region" description="Helical" evidence="16">
    <location>
        <begin position="188"/>
        <end position="207"/>
    </location>
</feature>
<dbReference type="SMART" id="SM00387">
    <property type="entry name" value="HATPase_c"/>
    <property type="match status" value="1"/>
</dbReference>
<evidence type="ECO:0000259" key="17">
    <source>
        <dbReference type="PROSITE" id="PS50109"/>
    </source>
</evidence>
<dbReference type="Proteomes" id="UP000517067">
    <property type="component" value="Unassembled WGS sequence"/>
</dbReference>
<reference evidence="35" key="11">
    <citation type="submission" date="2020-06" db="EMBL/GenBank/DDBJ databases">
        <title>Identification and Characterisation of Fosfomycin Resistance in Escherichia coli Urinary Tract Infection Isolates from Australia.</title>
        <authorList>
            <person name="Mowlaboccus S."/>
            <person name="Daley D."/>
            <person name="Pang S."/>
            <person name="Gottlieb T."/>
            <person name="Nimmo G.R."/>
            <person name="George N."/>
            <person name="Korman T.M."/>
            <person name="Strietberg R."/>
            <person name="Robson J."/>
            <person name="Peachey G."/>
            <person name="Collignon P."/>
            <person name="Bradbury S."/>
            <person name="Colombi E."/>
            <person name="Ramsay J.P."/>
            <person name="Rogers B.A."/>
            <person name="Coombs G.W."/>
        </authorList>
    </citation>
    <scope>NUCLEOTIDE SEQUENCE [LARGE SCALE GENOMIC DNA]</scope>
    <source>
        <strain evidence="35">EC2</strain>
    </source>
</reference>
<organism evidence="28 32">
    <name type="scientific">Escherichia coli</name>
    <dbReference type="NCBI Taxonomy" id="562"/>
    <lineage>
        <taxon>Bacteria</taxon>
        <taxon>Pseudomonadati</taxon>
        <taxon>Pseudomonadota</taxon>
        <taxon>Gammaproteobacteria</taxon>
        <taxon>Enterobacterales</taxon>
        <taxon>Enterobacteriaceae</taxon>
        <taxon>Escherichia</taxon>
    </lineage>
</organism>
<dbReference type="Gene3D" id="6.10.340.10">
    <property type="match status" value="1"/>
</dbReference>
<dbReference type="Proteomes" id="UP000531761">
    <property type="component" value="Unassembled WGS sequence"/>
</dbReference>
<dbReference type="EMBL" id="JABUPU010000032">
    <property type="protein sequence ID" value="NYP87356.1"/>
    <property type="molecule type" value="Genomic_DNA"/>
</dbReference>
<name>A0A024LBY3_ECOLX</name>
<dbReference type="InterPro" id="IPR036890">
    <property type="entry name" value="HATPase_C_sf"/>
</dbReference>
<evidence type="ECO:0000313" key="24">
    <source>
        <dbReference type="EMBL" id="MBE0980579.1"/>
    </source>
</evidence>
<evidence type="ECO:0000256" key="2">
    <source>
        <dbReference type="ARBA" id="ARBA00004429"/>
    </source>
</evidence>
<dbReference type="InterPro" id="IPR004358">
    <property type="entry name" value="Sig_transdc_His_kin-like_C"/>
</dbReference>
<dbReference type="InterPro" id="IPR006290">
    <property type="entry name" value="CztS_silS_copS"/>
</dbReference>
<reference evidence="23 38" key="14">
    <citation type="submission" date="2020-08" db="EMBL/GenBank/DDBJ databases">
        <title>Draft genome sequences of isolates of diverse host origin from the E. coli Reference Center.</title>
        <authorList>
            <person name="Lacher D.W."/>
            <person name="Mammel M.K."/>
            <person name="Gangiredla J."/>
            <person name="Gebru S.T."/>
            <person name="Barnaba T.J."/>
            <person name="Majowicz S.A."/>
            <person name="Dudley E.G."/>
        </authorList>
    </citation>
    <scope>NUCLEOTIDE SEQUENCE [LARGE SCALE GENOMIC DNA]</scope>
    <source>
        <strain evidence="23 38">10.0349</strain>
    </source>
</reference>
<dbReference type="CDD" id="cd00082">
    <property type="entry name" value="HisKA"/>
    <property type="match status" value="1"/>
</dbReference>
<dbReference type="GeneID" id="93248109"/>
<dbReference type="Gene3D" id="3.30.565.10">
    <property type="entry name" value="Histidine kinase-like ATPase, C-terminal domain"/>
    <property type="match status" value="1"/>
</dbReference>
<reference evidence="22" key="3">
    <citation type="journal article" date="2018" name="Genome Biol.">
        <title>SKESA: strategic k-mer extension for scrupulous assemblies.</title>
        <authorList>
            <person name="Souvorov A."/>
            <person name="Agarwala R."/>
            <person name="Lipman D.J."/>
        </authorList>
    </citation>
    <scope>NUCLEOTIDE SEQUENCE [LARGE SCALE GENOMIC DNA]</scope>
    <source>
        <strain evidence="22">W1_5_ERB1</strain>
    </source>
</reference>
<evidence type="ECO:0000256" key="12">
    <source>
        <dbReference type="ARBA" id="ARBA00023008"/>
    </source>
</evidence>
<dbReference type="EMBL" id="CP058571">
    <property type="protein sequence ID" value="QLG55612.1"/>
    <property type="molecule type" value="Genomic_DNA"/>
</dbReference>
<dbReference type="Proteomes" id="UP000533284">
    <property type="component" value="Unassembled WGS sequence"/>
</dbReference>
<dbReference type="OMA" id="ELQWMAQ"/>
<evidence type="ECO:0000313" key="22">
    <source>
        <dbReference type="EMBL" id="HAH1417366.1"/>
    </source>
</evidence>
<dbReference type="InterPro" id="IPR036097">
    <property type="entry name" value="HisK_dim/P_sf"/>
</dbReference>
<dbReference type="PATRIC" id="fig|562.6997.peg.4481"/>
<keyword evidence="12" id="KW-0186">Copper</keyword>
<dbReference type="Proteomes" id="UP000640866">
    <property type="component" value="Unassembled WGS sequence"/>
</dbReference>
<reference evidence="25 34" key="7">
    <citation type="submission" date="2019-12" db="EMBL/GenBank/DDBJ databases">
        <title>Enteriobacteria Tanzani isolates_8377-8380.</title>
        <authorList>
            <person name="Subbiah M."/>
            <person name="Call D."/>
        </authorList>
    </citation>
    <scope>NUCLEOTIDE SEQUENCE [LARGE SCALE GENOMIC DNA]</scope>
    <source>
        <strain evidence="25 34">8378wB3</strain>
    </source>
</reference>
<evidence type="ECO:0000259" key="18">
    <source>
        <dbReference type="PROSITE" id="PS50885"/>
    </source>
</evidence>
<evidence type="ECO:0000313" key="32">
    <source>
        <dbReference type="Proteomes" id="UP000185794"/>
    </source>
</evidence>
<evidence type="ECO:0000256" key="6">
    <source>
        <dbReference type="ARBA" id="ARBA00022679"/>
    </source>
</evidence>
<dbReference type="InterPro" id="IPR048590">
    <property type="entry name" value="CusS-like_sensor"/>
</dbReference>
<evidence type="ECO:0000313" key="39">
    <source>
        <dbReference type="Proteomes" id="UP000533284"/>
    </source>
</evidence>
<dbReference type="Pfam" id="PF00672">
    <property type="entry name" value="HAMP"/>
    <property type="match status" value="1"/>
</dbReference>
<dbReference type="InterPro" id="IPR005467">
    <property type="entry name" value="His_kinase_dom"/>
</dbReference>
<reference evidence="31 33" key="5">
    <citation type="submission" date="2018-10" db="EMBL/GenBank/DDBJ databases">
        <authorList>
            <person name="Noll B N."/>
        </authorList>
    </citation>
    <scope>NUCLEOTIDE SEQUENCE [LARGE SCALE GENOMIC DNA]</scope>
    <source>
        <strain evidence="31">Ecoli022</strain>
    </source>
</reference>
<evidence type="ECO:0000313" key="25">
    <source>
        <dbReference type="EMBL" id="MWU33007.1"/>
    </source>
</evidence>
<dbReference type="Proteomes" id="UP000441160">
    <property type="component" value="Unassembled WGS sequence"/>
</dbReference>
<sequence length="493" mass="56125">MHSKPSRRPFSLALRLTFFISLSTILAFIAFTWFMLHSVENHFAEQDVSDLQQISTTLNRILQSPVDPDDKKISKIKESIASYRNVALLLLNPRGEVLFSSAQGAALRPAVNSADFSEHSRARDVFLWTVEDPAGPMDTGSEMKMETYRIIASSGQAIFQGKQQNYVMLTGLSINFHLHYLDALKKNLIAIAVVISLLIVLIIRIAVRQGHLPLRNVSNAIKNITSENLDARLEPTRVPIELEQLVISFNHMIGKIEDVFTRQANFSADIAHEIRTPITNLVTQTEIALSQDRTQRELEDVLYSSLEEYNRMTKMVSDMLFLAQADNNQLIPDRVMFDLRAEVMKVFEFFEAWAEERNITLKFNGMPCLVEGDPQMFRRAINNLLSNALRYTPEGQAITVSIREQESFFDLVIENPGKPIPEEHLSRLFDRFYRVDPSRQRKGEGSGIGLAIVKSIVEAHHGRVQVESDVHSTRFILSVPRLEKMIPDTQCWE</sequence>
<reference evidence="26 37" key="10">
    <citation type="journal article" date="2020" name="J. Appl. Microbiol.">
        <title>Genetic characterization of Shigatoxigenic and enteropathogenic Escherichia coli O80:H2 from diarrheic and septicemic calves and relatedness to human Shigatoxigenic E. coli O80:H2.</title>
        <authorList>
            <person name="Habets A."/>
            <person name="Crombe F."/>
            <person name="Nakamura K."/>
            <person name="Guerin V."/>
            <person name="De Rauw K."/>
            <person name="Pierard D."/>
            <person name="Saulmont M."/>
            <person name="Hayashi T."/>
            <person name="Mainil J.G."/>
            <person name="Thiry D."/>
        </authorList>
    </citation>
    <scope>NUCLEOTIDE SEQUENCE [LARGE SCALE GENOMIC DNA]</scope>
    <source>
        <strain evidence="27">EH3306</strain>
        <strain evidence="26 37">EH3307</strain>
    </source>
</reference>
<reference evidence="29" key="9">
    <citation type="journal article" date="2020" name="Int. J. Antimicrob. Agents">
        <title>Identification and characterisation of fosfomycin resistance in Escherichia coli urinary tract infection isolates from Australia.</title>
        <authorList>
            <person name="Mowlaboccus S."/>
            <person name="Daley D."/>
            <person name="Pang S."/>
            <person name="Gottlieb T."/>
            <person name="Merlino J."/>
            <person name="Nimmo G.R."/>
            <person name="George N."/>
            <person name="Korman T.M."/>
            <person name="Streitberg R."/>
            <person name="Robson J."/>
            <person name="Peachey G."/>
            <person name="Collignon P."/>
            <person name="Bradbury S."/>
            <person name="Colombi E."/>
            <person name="Ramsay J.P."/>
            <person name="Rogers B.A."/>
            <person name="Coombs G.W."/>
        </authorList>
    </citation>
    <scope>NUCLEOTIDE SEQUENCE</scope>
    <source>
        <strain evidence="29">EC2</strain>
    </source>
</reference>
<dbReference type="InterPro" id="IPR003661">
    <property type="entry name" value="HisK_dim/P_dom"/>
</dbReference>
<dbReference type="InterPro" id="IPR050428">
    <property type="entry name" value="TCS_sensor_his_kinase"/>
</dbReference>
<dbReference type="InterPro" id="IPR003660">
    <property type="entry name" value="HAMP_dom"/>
</dbReference>
<feature type="transmembrane region" description="Helical" evidence="16">
    <location>
        <begin position="12"/>
        <end position="36"/>
    </location>
</feature>
<dbReference type="GO" id="GO:0005886">
    <property type="term" value="C:plasma membrane"/>
    <property type="evidence" value="ECO:0007669"/>
    <property type="project" value="UniProtKB-SubCell"/>
</dbReference>
<dbReference type="Proteomes" id="UP000537181">
    <property type="component" value="Unassembled WGS sequence"/>
</dbReference>
<dbReference type="EMBL" id="JABWMK020000057">
    <property type="protein sequence ID" value="MBB2468842.1"/>
    <property type="molecule type" value="Genomic_DNA"/>
</dbReference>
<proteinExistence type="predicted"/>
<keyword evidence="7 16" id="KW-0812">Transmembrane</keyword>
<dbReference type="GO" id="GO:0000155">
    <property type="term" value="F:phosphorelay sensor kinase activity"/>
    <property type="evidence" value="ECO:0007669"/>
    <property type="project" value="InterPro"/>
</dbReference>
<dbReference type="PRINTS" id="PR00344">
    <property type="entry name" value="BCTRLSENSOR"/>
</dbReference>
<evidence type="ECO:0000256" key="15">
    <source>
        <dbReference type="ARBA" id="ARBA00054118"/>
    </source>
</evidence>
<keyword evidence="4 16" id="KW-0997">Cell inner membrane</keyword>
<dbReference type="SUPFAM" id="SSF47384">
    <property type="entry name" value="Homodimeric domain of signal transducing histidine kinase"/>
    <property type="match status" value="1"/>
</dbReference>
<evidence type="ECO:0000256" key="1">
    <source>
        <dbReference type="ARBA" id="ARBA00000085"/>
    </source>
</evidence>
<evidence type="ECO:0000256" key="8">
    <source>
        <dbReference type="ARBA" id="ARBA00022741"/>
    </source>
</evidence>
<dbReference type="EMBL" id="JACZOI010000192">
    <property type="protein sequence ID" value="MBE0980579.1"/>
    <property type="molecule type" value="Genomic_DNA"/>
</dbReference>
<dbReference type="Proteomes" id="UP000281521">
    <property type="component" value="Unassembled WGS sequence"/>
</dbReference>
<evidence type="ECO:0000313" key="30">
    <source>
        <dbReference type="EMBL" id="QLY95342.1"/>
    </source>
</evidence>
<keyword evidence="10 16" id="KW-0067">ATP-binding</keyword>
<evidence type="ECO:0000313" key="20">
    <source>
        <dbReference type="EMBL" id="EFB1699480.1"/>
    </source>
</evidence>
<dbReference type="NCBIfam" id="NF007345">
    <property type="entry name" value="PRK09835.1"/>
    <property type="match status" value="1"/>
</dbReference>
<dbReference type="InterPro" id="IPR003594">
    <property type="entry name" value="HATPase_dom"/>
</dbReference>
<comment type="function">
    <text evidence="16">Member of a two-component regulatory system.</text>
</comment>
<keyword evidence="5" id="KW-0597">Phosphoprotein</keyword>
<keyword evidence="8 16" id="KW-0547">Nucleotide-binding</keyword>
<dbReference type="EMBL" id="KM875544">
    <property type="protein sequence ID" value="AJT46587.1"/>
    <property type="molecule type" value="Genomic_DNA"/>
</dbReference>
<dbReference type="FunFam" id="3.30.565.10:FF:000006">
    <property type="entry name" value="Sensor histidine kinase WalK"/>
    <property type="match status" value="1"/>
</dbReference>
<evidence type="ECO:0000313" key="34">
    <source>
        <dbReference type="Proteomes" id="UP000441160"/>
    </source>
</evidence>
<dbReference type="SMART" id="SM00304">
    <property type="entry name" value="HAMP"/>
    <property type="match status" value="1"/>
</dbReference>
<dbReference type="RefSeq" id="WP_000555736.1">
    <property type="nucleotide sequence ID" value="NZ_AP021895.1"/>
</dbReference>
<keyword evidence="3 16" id="KW-1003">Cell membrane</keyword>
<dbReference type="EMBL" id="AASWKX010000007">
    <property type="protein sequence ID" value="EFH6165027.1"/>
    <property type="molecule type" value="Genomic_DNA"/>
</dbReference>
<evidence type="ECO:0000256" key="4">
    <source>
        <dbReference type="ARBA" id="ARBA00022519"/>
    </source>
</evidence>
<evidence type="ECO:0000256" key="10">
    <source>
        <dbReference type="ARBA" id="ARBA00022840"/>
    </source>
</evidence>
<keyword evidence="13 16" id="KW-0902">Two-component regulatory system</keyword>
<evidence type="ECO:0000256" key="14">
    <source>
        <dbReference type="ARBA" id="ARBA00023136"/>
    </source>
</evidence>
<reference evidence="20 39" key="6">
    <citation type="submission" date="2019-06" db="EMBL/GenBank/DDBJ databases">
        <authorList>
            <consortium name="GenomeTrakr network: Whole genome sequencing for foodborne pathogen traceback"/>
        </authorList>
    </citation>
    <scope>NUCLEOTIDE SEQUENCE [LARGE SCALE GENOMIC DNA]</scope>
    <source>
        <strain evidence="20 39">PSU-1847</strain>
    </source>
</reference>
<evidence type="ECO:0000256" key="7">
    <source>
        <dbReference type="ARBA" id="ARBA00022692"/>
    </source>
</evidence>